<evidence type="ECO:0000313" key="5">
    <source>
        <dbReference type="EMBL" id="KAJ8309529.1"/>
    </source>
</evidence>
<dbReference type="SUPFAM" id="SSF47473">
    <property type="entry name" value="EF-hand"/>
    <property type="match status" value="1"/>
</dbReference>
<protein>
    <recommendedName>
        <fullName evidence="4">EF-hand domain-containing protein</fullName>
    </recommendedName>
</protein>
<dbReference type="SMART" id="SM00054">
    <property type="entry name" value="EFh"/>
    <property type="match status" value="2"/>
</dbReference>
<feature type="compositionally biased region" description="Basic and acidic residues" evidence="3">
    <location>
        <begin position="84"/>
        <end position="103"/>
    </location>
</feature>
<sequence>MMAAKMNDDDIDHNRVLREAFAVFDKDGDGQMSWVELQEALEPLGVTLSMEEAQAMIKEVDRDGDGYVDFEETGDTETNNENGETNKDNVETNKENTESKKET</sequence>
<dbReference type="InterPro" id="IPR002048">
    <property type="entry name" value="EF_hand_dom"/>
</dbReference>
<name>A0ABQ9EWG6_TEGGR</name>
<dbReference type="Gene3D" id="1.10.238.10">
    <property type="entry name" value="EF-hand"/>
    <property type="match status" value="1"/>
</dbReference>
<organism evidence="5 6">
    <name type="scientific">Tegillarca granosa</name>
    <name type="common">Malaysian cockle</name>
    <name type="synonym">Anadara granosa</name>
    <dbReference type="NCBI Taxonomy" id="220873"/>
    <lineage>
        <taxon>Eukaryota</taxon>
        <taxon>Metazoa</taxon>
        <taxon>Spiralia</taxon>
        <taxon>Lophotrochozoa</taxon>
        <taxon>Mollusca</taxon>
        <taxon>Bivalvia</taxon>
        <taxon>Autobranchia</taxon>
        <taxon>Pteriomorphia</taxon>
        <taxon>Arcoida</taxon>
        <taxon>Arcoidea</taxon>
        <taxon>Arcidae</taxon>
        <taxon>Tegillarca</taxon>
    </lineage>
</organism>
<dbReference type="CDD" id="cd00051">
    <property type="entry name" value="EFh"/>
    <property type="match status" value="1"/>
</dbReference>
<evidence type="ECO:0000256" key="3">
    <source>
        <dbReference type="SAM" id="MobiDB-lite"/>
    </source>
</evidence>
<dbReference type="Proteomes" id="UP001217089">
    <property type="component" value="Unassembled WGS sequence"/>
</dbReference>
<keyword evidence="2" id="KW-0106">Calcium</keyword>
<dbReference type="EMBL" id="JARBDR010000657">
    <property type="protein sequence ID" value="KAJ8309529.1"/>
    <property type="molecule type" value="Genomic_DNA"/>
</dbReference>
<feature type="domain" description="EF-hand" evidence="4">
    <location>
        <begin position="48"/>
        <end position="83"/>
    </location>
</feature>
<dbReference type="Pfam" id="PF13499">
    <property type="entry name" value="EF-hand_7"/>
    <property type="match status" value="1"/>
</dbReference>
<feature type="region of interest" description="Disordered" evidence="3">
    <location>
        <begin position="61"/>
        <end position="103"/>
    </location>
</feature>
<keyword evidence="1" id="KW-0677">Repeat</keyword>
<dbReference type="InterPro" id="IPR018247">
    <property type="entry name" value="EF_Hand_1_Ca_BS"/>
</dbReference>
<feature type="domain" description="EF-hand" evidence="4">
    <location>
        <begin position="12"/>
        <end position="47"/>
    </location>
</feature>
<dbReference type="PROSITE" id="PS00018">
    <property type="entry name" value="EF_HAND_1"/>
    <property type="match status" value="1"/>
</dbReference>
<reference evidence="5 6" key="1">
    <citation type="submission" date="2022-12" db="EMBL/GenBank/DDBJ databases">
        <title>Chromosome-level genome of Tegillarca granosa.</title>
        <authorList>
            <person name="Kim J."/>
        </authorList>
    </citation>
    <scope>NUCLEOTIDE SEQUENCE [LARGE SCALE GENOMIC DNA]</scope>
    <source>
        <strain evidence="5">Teg-2019</strain>
        <tissue evidence="5">Adductor muscle</tissue>
    </source>
</reference>
<evidence type="ECO:0000256" key="2">
    <source>
        <dbReference type="ARBA" id="ARBA00022837"/>
    </source>
</evidence>
<dbReference type="InterPro" id="IPR011992">
    <property type="entry name" value="EF-hand-dom_pair"/>
</dbReference>
<evidence type="ECO:0000256" key="1">
    <source>
        <dbReference type="ARBA" id="ARBA00022737"/>
    </source>
</evidence>
<accession>A0ABQ9EWG6</accession>
<comment type="caution">
    <text evidence="5">The sequence shown here is derived from an EMBL/GenBank/DDBJ whole genome shotgun (WGS) entry which is preliminary data.</text>
</comment>
<dbReference type="PANTHER" id="PTHR23050">
    <property type="entry name" value="CALCIUM BINDING PROTEIN"/>
    <property type="match status" value="1"/>
</dbReference>
<proteinExistence type="predicted"/>
<feature type="compositionally biased region" description="Acidic residues" evidence="3">
    <location>
        <begin position="66"/>
        <end position="75"/>
    </location>
</feature>
<evidence type="ECO:0000259" key="4">
    <source>
        <dbReference type="PROSITE" id="PS50222"/>
    </source>
</evidence>
<gene>
    <name evidence="5" type="ORF">KUTeg_014403</name>
</gene>
<dbReference type="PROSITE" id="PS50222">
    <property type="entry name" value="EF_HAND_2"/>
    <property type="match status" value="2"/>
</dbReference>
<keyword evidence="6" id="KW-1185">Reference proteome</keyword>
<dbReference type="InterPro" id="IPR050145">
    <property type="entry name" value="Centrin_CML-like"/>
</dbReference>
<evidence type="ECO:0000313" key="6">
    <source>
        <dbReference type="Proteomes" id="UP001217089"/>
    </source>
</evidence>